<reference evidence="1" key="1">
    <citation type="submission" date="2015-06" db="UniProtKB">
        <authorList>
            <consortium name="EnsemblPlants"/>
        </authorList>
    </citation>
    <scope>IDENTIFICATION</scope>
</reference>
<dbReference type="InterPro" id="IPR003386">
    <property type="entry name" value="LACT/PDAT_acylTrfase"/>
</dbReference>
<accession>M8BTD5</accession>
<protein>
    <submittedName>
        <fullName evidence="1">Group XV phospholipase A2</fullName>
    </submittedName>
</protein>
<dbReference type="AlphaFoldDB" id="M8BTD5"/>
<dbReference type="GO" id="GO:0006629">
    <property type="term" value="P:lipid metabolic process"/>
    <property type="evidence" value="ECO:0007669"/>
    <property type="project" value="InterPro"/>
</dbReference>
<organism evidence="1">
    <name type="scientific">Aegilops tauschii</name>
    <name type="common">Tausch's goatgrass</name>
    <name type="synonym">Aegilops squarrosa</name>
    <dbReference type="NCBI Taxonomy" id="37682"/>
    <lineage>
        <taxon>Eukaryota</taxon>
        <taxon>Viridiplantae</taxon>
        <taxon>Streptophyta</taxon>
        <taxon>Embryophyta</taxon>
        <taxon>Tracheophyta</taxon>
        <taxon>Spermatophyta</taxon>
        <taxon>Magnoliopsida</taxon>
        <taxon>Liliopsida</taxon>
        <taxon>Poales</taxon>
        <taxon>Poaceae</taxon>
        <taxon>BOP clade</taxon>
        <taxon>Pooideae</taxon>
        <taxon>Triticodae</taxon>
        <taxon>Triticeae</taxon>
        <taxon>Triticinae</taxon>
        <taxon>Aegilops</taxon>
    </lineage>
</organism>
<proteinExistence type="predicted"/>
<dbReference type="PANTHER" id="PTHR11440">
    <property type="entry name" value="LECITHIN-CHOLESTEROL ACYLTRANSFERASE-RELATED"/>
    <property type="match status" value="1"/>
</dbReference>
<dbReference type="Gene3D" id="3.40.50.1820">
    <property type="entry name" value="alpha/beta hydrolase"/>
    <property type="match status" value="1"/>
</dbReference>
<name>M8BTD5_AEGTA</name>
<dbReference type="SUPFAM" id="SSF53474">
    <property type="entry name" value="alpha/beta-Hydrolases"/>
    <property type="match status" value="1"/>
</dbReference>
<evidence type="ECO:0000313" key="1">
    <source>
        <dbReference type="EnsemblPlants" id="EMT25209"/>
    </source>
</evidence>
<dbReference type="EnsemblPlants" id="EMT25209">
    <property type="protein sequence ID" value="EMT25209"/>
    <property type="gene ID" value="F775_15636"/>
</dbReference>
<dbReference type="GO" id="GO:0008374">
    <property type="term" value="F:O-acyltransferase activity"/>
    <property type="evidence" value="ECO:0007669"/>
    <property type="project" value="InterPro"/>
</dbReference>
<dbReference type="Pfam" id="PF02450">
    <property type="entry name" value="LCAT"/>
    <property type="match status" value="1"/>
</dbReference>
<dbReference type="InterPro" id="IPR029058">
    <property type="entry name" value="AB_hydrolase_fold"/>
</dbReference>
<sequence>MAIVSPSADLVALLTFLICLIHRCGAGGYDAELYHPVILVPGFTCPNLEARLTNAYAPSLPRCGELKGKGWFPLWKNTTDLVRQDYVPCFEEQMRLVYDPVLNDYRNFPGVETCVPDFGSAHGFTSKNDSGLDLETDDLCVEFVVIRSRIPTCLVRVREELELLGYRDGETLFGAPYDPRHAPPLPGQPSQVYSDYFARVKDLVERASEKNQNKPVILVAHSFGGKVILGFVNWTPMAWRKKFIKHLVLVSPTPPEGFLGVLTSLTSGPSFLVPSVPPLLLRQMWRTFASTLLSLPSPMAFGHRPTVITNHKNYSAYDYKDLLPALGLNTEVVKRVLSMQLRIDPPMVPTTYLNGVGVKTPEQVVYREGNFDVAPEKVYGDGDGTMNFFSVLAFVKELSRQQQANIPFKFVAIANATHSDIVVQEHSLKKVMDVILEANH</sequence>